<evidence type="ECO:0000313" key="3">
    <source>
        <dbReference type="Proteomes" id="UP001302349"/>
    </source>
</evidence>
<name>A0ABZ0IX55_9BACT</name>
<reference evidence="2 3" key="1">
    <citation type="journal article" date="2023" name="Microbiol. Resour. Announc.">
        <title>Complete Genome Sequence of Imperialibacter roseus strain P4T.</title>
        <authorList>
            <person name="Tizabi D.R."/>
            <person name="Bachvaroff T."/>
            <person name="Hill R.T."/>
        </authorList>
    </citation>
    <scope>NUCLEOTIDE SEQUENCE [LARGE SCALE GENOMIC DNA]</scope>
    <source>
        <strain evidence="2 3">P4T</strain>
    </source>
</reference>
<dbReference type="EMBL" id="CP136051">
    <property type="protein sequence ID" value="WOK08226.1"/>
    <property type="molecule type" value="Genomic_DNA"/>
</dbReference>
<evidence type="ECO:0008006" key="4">
    <source>
        <dbReference type="Google" id="ProtNLM"/>
    </source>
</evidence>
<sequence>MKKVMSTAAMLVMVTSMALASKNTNEATKSSQVKITQSTAMGIYNLRFDADSPGQVTIKIANEKGNTLMKEKIAYTTSFERPYNLQDLPDGTYRMTVERDGKVIEETIQHVKDRSAVRAIYAVDVEEISSGKYQLVVKKTGHQAVKVKIADKNGVIFFNGAIDEMGSFSKTFDLSNIVASDVKMEVTMGDKTIVRSL</sequence>
<dbReference type="Proteomes" id="UP001302349">
    <property type="component" value="Chromosome"/>
</dbReference>
<accession>A0ABZ0IX55</accession>
<keyword evidence="1" id="KW-0732">Signal</keyword>
<evidence type="ECO:0000256" key="1">
    <source>
        <dbReference type="SAM" id="SignalP"/>
    </source>
</evidence>
<feature type="signal peptide" evidence="1">
    <location>
        <begin position="1"/>
        <end position="20"/>
    </location>
</feature>
<protein>
    <recommendedName>
        <fullName evidence="4">Por secretion system C-terminal sorting domain-containing protein</fullName>
    </recommendedName>
</protein>
<dbReference type="RefSeq" id="WP_317490870.1">
    <property type="nucleotide sequence ID" value="NZ_CP136051.1"/>
</dbReference>
<proteinExistence type="predicted"/>
<evidence type="ECO:0000313" key="2">
    <source>
        <dbReference type="EMBL" id="WOK08226.1"/>
    </source>
</evidence>
<keyword evidence="3" id="KW-1185">Reference proteome</keyword>
<gene>
    <name evidence="2" type="ORF">RT717_06200</name>
</gene>
<feature type="chain" id="PRO_5045977191" description="Por secretion system C-terminal sorting domain-containing protein" evidence="1">
    <location>
        <begin position="21"/>
        <end position="197"/>
    </location>
</feature>
<organism evidence="2 3">
    <name type="scientific">Imperialibacter roseus</name>
    <dbReference type="NCBI Taxonomy" id="1324217"/>
    <lineage>
        <taxon>Bacteria</taxon>
        <taxon>Pseudomonadati</taxon>
        <taxon>Bacteroidota</taxon>
        <taxon>Cytophagia</taxon>
        <taxon>Cytophagales</taxon>
        <taxon>Flammeovirgaceae</taxon>
        <taxon>Imperialibacter</taxon>
    </lineage>
</organism>